<feature type="signal peptide" evidence="1">
    <location>
        <begin position="1"/>
        <end position="17"/>
    </location>
</feature>
<feature type="chain" id="PRO_5041992573" description="Secreted protein" evidence="1">
    <location>
        <begin position="18"/>
        <end position="85"/>
    </location>
</feature>
<sequence>MFLCPLLLLYLRELLRAGVWWPTRASRPFWWSTGSPWSIWRAPPRASRAIRWSTRPSRWTSPLLISLQCKSCTRRPVDRHVLLDV</sequence>
<dbReference type="AlphaFoldDB" id="A0AAD9T8Q7"/>
<organism evidence="2 3">
    <name type="scientific">Eucalyptus grandis</name>
    <name type="common">Flooded gum</name>
    <dbReference type="NCBI Taxonomy" id="71139"/>
    <lineage>
        <taxon>Eukaryota</taxon>
        <taxon>Viridiplantae</taxon>
        <taxon>Streptophyta</taxon>
        <taxon>Embryophyta</taxon>
        <taxon>Tracheophyta</taxon>
        <taxon>Spermatophyta</taxon>
        <taxon>Magnoliopsida</taxon>
        <taxon>eudicotyledons</taxon>
        <taxon>Gunneridae</taxon>
        <taxon>Pentapetalae</taxon>
        <taxon>rosids</taxon>
        <taxon>malvids</taxon>
        <taxon>Myrtales</taxon>
        <taxon>Myrtaceae</taxon>
        <taxon>Myrtoideae</taxon>
        <taxon>Eucalypteae</taxon>
        <taxon>Eucalyptus</taxon>
    </lineage>
</organism>
<gene>
    <name evidence="2" type="ORF">EUGRSUZ_L03046</name>
</gene>
<evidence type="ECO:0008006" key="4">
    <source>
        <dbReference type="Google" id="ProtNLM"/>
    </source>
</evidence>
<name>A0AAD9T8Q7_EUCGR</name>
<keyword evidence="1" id="KW-0732">Signal</keyword>
<comment type="caution">
    <text evidence="2">The sequence shown here is derived from an EMBL/GenBank/DDBJ whole genome shotgun (WGS) entry which is preliminary data.</text>
</comment>
<dbReference type="EMBL" id="MU850072">
    <property type="protein sequence ID" value="KAK2631346.1"/>
    <property type="molecule type" value="Genomic_DNA"/>
</dbReference>
<reference evidence="2 3" key="1">
    <citation type="journal article" date="2014" name="Nature">
        <title>The genome of Eucalyptus grandis.</title>
        <authorList>
            <person name="Myburg A.A."/>
            <person name="Grattapaglia D."/>
            <person name="Tuskan G.A."/>
            <person name="Hellsten U."/>
            <person name="Hayes R.D."/>
            <person name="Grimwood J."/>
            <person name="Jenkins J."/>
            <person name="Lindquist E."/>
            <person name="Tice H."/>
            <person name="Bauer D."/>
            <person name="Goodstein D.M."/>
            <person name="Dubchak I."/>
            <person name="Poliakov A."/>
            <person name="Mizrachi E."/>
            <person name="Kullan A.R."/>
            <person name="Hussey S.G."/>
            <person name="Pinard D."/>
            <person name="van der Merwe K."/>
            <person name="Singh P."/>
            <person name="van Jaarsveld I."/>
            <person name="Silva-Junior O.B."/>
            <person name="Togawa R.C."/>
            <person name="Pappas M.R."/>
            <person name="Faria D.A."/>
            <person name="Sansaloni C.P."/>
            <person name="Petroli C.D."/>
            <person name="Yang X."/>
            <person name="Ranjan P."/>
            <person name="Tschaplinski T.J."/>
            <person name="Ye C.Y."/>
            <person name="Li T."/>
            <person name="Sterck L."/>
            <person name="Vanneste K."/>
            <person name="Murat F."/>
            <person name="Soler M."/>
            <person name="Clemente H.S."/>
            <person name="Saidi N."/>
            <person name="Cassan-Wang H."/>
            <person name="Dunand C."/>
            <person name="Hefer C.A."/>
            <person name="Bornberg-Bauer E."/>
            <person name="Kersting A.R."/>
            <person name="Vining K."/>
            <person name="Amarasinghe V."/>
            <person name="Ranik M."/>
            <person name="Naithani S."/>
            <person name="Elser J."/>
            <person name="Boyd A.E."/>
            <person name="Liston A."/>
            <person name="Spatafora J.W."/>
            <person name="Dharmwardhana P."/>
            <person name="Raja R."/>
            <person name="Sullivan C."/>
            <person name="Romanel E."/>
            <person name="Alves-Ferreira M."/>
            <person name="Kulheim C."/>
            <person name="Foley W."/>
            <person name="Carocha V."/>
            <person name="Paiva J."/>
            <person name="Kudrna D."/>
            <person name="Brommonschenkel S.H."/>
            <person name="Pasquali G."/>
            <person name="Byrne M."/>
            <person name="Rigault P."/>
            <person name="Tibbits J."/>
            <person name="Spokevicius A."/>
            <person name="Jones R.C."/>
            <person name="Steane D.A."/>
            <person name="Vaillancourt R.E."/>
            <person name="Potts B.M."/>
            <person name="Joubert F."/>
            <person name="Barry K."/>
            <person name="Pappas G.J."/>
            <person name="Strauss S.H."/>
            <person name="Jaiswal P."/>
            <person name="Grima-Pettenati J."/>
            <person name="Salse J."/>
            <person name="Van de Peer Y."/>
            <person name="Rokhsar D.S."/>
            <person name="Schmutz J."/>
        </authorList>
    </citation>
    <scope>NUCLEOTIDE SEQUENCE [LARGE SCALE GENOMIC DNA]</scope>
    <source>
        <strain evidence="3">cv. BRASUZ1</strain>
        <tissue evidence="2">Leaf extractions</tissue>
    </source>
</reference>
<protein>
    <recommendedName>
        <fullName evidence="4">Secreted protein</fullName>
    </recommendedName>
</protein>
<accession>A0AAD9T8Q7</accession>
<evidence type="ECO:0000313" key="3">
    <source>
        <dbReference type="Proteomes" id="UP000030711"/>
    </source>
</evidence>
<evidence type="ECO:0000313" key="2">
    <source>
        <dbReference type="EMBL" id="KAK2631346.1"/>
    </source>
</evidence>
<dbReference type="Proteomes" id="UP000030711">
    <property type="component" value="Unassembled WGS sequence"/>
</dbReference>
<evidence type="ECO:0000256" key="1">
    <source>
        <dbReference type="SAM" id="SignalP"/>
    </source>
</evidence>
<proteinExistence type="predicted"/>
<keyword evidence="3" id="KW-1185">Reference proteome</keyword>